<evidence type="ECO:0000256" key="1">
    <source>
        <dbReference type="ARBA" id="ARBA00022701"/>
    </source>
</evidence>
<comment type="similarity">
    <text evidence="4">Belongs to the TRAFAC class myosin-kinesin ATPase superfamily. Kinesin family.</text>
</comment>
<dbReference type="InterPro" id="IPR027640">
    <property type="entry name" value="Kinesin-like_fam"/>
</dbReference>
<feature type="binding site" evidence="4">
    <location>
        <begin position="178"/>
        <end position="185"/>
    </location>
    <ligand>
        <name>ATP</name>
        <dbReference type="ChEBI" id="CHEBI:30616"/>
    </ligand>
</feature>
<dbReference type="GO" id="GO:0099117">
    <property type="term" value="P:protein transport along microtubule to cell tip"/>
    <property type="evidence" value="ECO:0007669"/>
    <property type="project" value="EnsemblFungi"/>
</dbReference>
<reference evidence="7 9" key="1">
    <citation type="journal article" date="2011" name="Science">
        <title>Comparative functional genomics of the fission yeasts.</title>
        <authorList>
            <person name="Rhind N."/>
            <person name="Chen Z."/>
            <person name="Yassour M."/>
            <person name="Thompson D.A."/>
            <person name="Haas B.J."/>
            <person name="Habib N."/>
            <person name="Wapinski I."/>
            <person name="Roy S."/>
            <person name="Lin M.F."/>
            <person name="Heiman D.I."/>
            <person name="Young S.K."/>
            <person name="Furuya K."/>
            <person name="Guo Y."/>
            <person name="Pidoux A."/>
            <person name="Chen H.M."/>
            <person name="Robbertse B."/>
            <person name="Goldberg J.M."/>
            <person name="Aoki K."/>
            <person name="Bayne E.H."/>
            <person name="Berlin A.M."/>
            <person name="Desjardins C.A."/>
            <person name="Dobbs E."/>
            <person name="Dukaj L."/>
            <person name="Fan L."/>
            <person name="FitzGerald M.G."/>
            <person name="French C."/>
            <person name="Gujja S."/>
            <person name="Hansen K."/>
            <person name="Keifenheim D."/>
            <person name="Levin J.Z."/>
            <person name="Mosher R.A."/>
            <person name="Mueller C.A."/>
            <person name="Pfiffner J."/>
            <person name="Priest M."/>
            <person name="Russ C."/>
            <person name="Smialowska A."/>
            <person name="Swoboda P."/>
            <person name="Sykes S.M."/>
            <person name="Vaughn M."/>
            <person name="Vengrova S."/>
            <person name="Yoder R."/>
            <person name="Zeng Q."/>
            <person name="Allshire R."/>
            <person name="Baulcombe D."/>
            <person name="Birren B.W."/>
            <person name="Brown W."/>
            <person name="Ekwall K."/>
            <person name="Kellis M."/>
            <person name="Leatherwood J."/>
            <person name="Levin H."/>
            <person name="Margalit H."/>
            <person name="Martienssen R."/>
            <person name="Nieduszynski C.A."/>
            <person name="Spatafora J.W."/>
            <person name="Friedman N."/>
            <person name="Dalgaard J.Z."/>
            <person name="Baumann P."/>
            <person name="Niki H."/>
            <person name="Regev A."/>
            <person name="Nusbaum C."/>
        </authorList>
    </citation>
    <scope>NUCLEOTIDE SEQUENCE [LARGE SCALE GENOMIC DNA]</scope>
    <source>
        <strain evidence="9">yFS275 / FY16936</strain>
    </source>
</reference>
<dbReference type="HOGENOM" id="CLU_001485_24_1_1"/>
<accession>B6JWS5</accession>
<dbReference type="eggNOG" id="KOG0242">
    <property type="taxonomic scope" value="Eukaryota"/>
</dbReference>
<keyword evidence="9" id="KW-1185">Reference proteome</keyword>
<name>B6JWS5_SCHJY</name>
<dbReference type="PANTHER" id="PTHR47968">
    <property type="entry name" value="CENTROMERE PROTEIN E"/>
    <property type="match status" value="1"/>
</dbReference>
<dbReference type="VEuPathDB" id="FungiDB:SJAG_00851"/>
<feature type="domain" description="Kinesin motor" evidence="6">
    <location>
        <begin position="94"/>
        <end position="421"/>
    </location>
</feature>
<dbReference type="SMART" id="SM00129">
    <property type="entry name" value="KISc"/>
    <property type="match status" value="1"/>
</dbReference>
<dbReference type="GO" id="GO:0005524">
    <property type="term" value="F:ATP binding"/>
    <property type="evidence" value="ECO:0007669"/>
    <property type="project" value="UniProtKB-UniRule"/>
</dbReference>
<evidence type="ECO:0000256" key="4">
    <source>
        <dbReference type="PROSITE-ProRule" id="PRU00283"/>
    </source>
</evidence>
<evidence type="ECO:0000256" key="2">
    <source>
        <dbReference type="ARBA" id="ARBA00023054"/>
    </source>
</evidence>
<dbReference type="PANTHER" id="PTHR47968:SF36">
    <property type="entry name" value="KINESIN HEAVY CHAIN ISOFORM X1"/>
    <property type="match status" value="1"/>
</dbReference>
<dbReference type="STRING" id="402676.B6JWS5"/>
<keyword evidence="4" id="KW-0067">ATP-binding</keyword>
<dbReference type="GO" id="GO:0007163">
    <property type="term" value="P:establishment or maintenance of cell polarity"/>
    <property type="evidence" value="ECO:0007669"/>
    <property type="project" value="EnsemblFungi"/>
</dbReference>
<keyword evidence="3 4" id="KW-0505">Motor protein</keyword>
<evidence type="ECO:0000256" key="5">
    <source>
        <dbReference type="SAM" id="MobiDB-lite"/>
    </source>
</evidence>
<dbReference type="Gene3D" id="3.40.850.10">
    <property type="entry name" value="Kinesin motor domain"/>
    <property type="match status" value="1"/>
</dbReference>
<evidence type="ECO:0000313" key="9">
    <source>
        <dbReference type="Proteomes" id="UP000001744"/>
    </source>
</evidence>
<dbReference type="GeneID" id="7048927"/>
<dbReference type="GO" id="GO:0016887">
    <property type="term" value="F:ATP hydrolysis activity"/>
    <property type="evidence" value="ECO:0007669"/>
    <property type="project" value="EnsemblFungi"/>
</dbReference>
<dbReference type="SUPFAM" id="SSF52540">
    <property type="entry name" value="P-loop containing nucleoside triphosphate hydrolases"/>
    <property type="match status" value="1"/>
</dbReference>
<evidence type="ECO:0000313" key="7">
    <source>
        <dbReference type="EMBL" id="EEB05826.1"/>
    </source>
</evidence>
<dbReference type="Proteomes" id="UP000001744">
    <property type="component" value="Unassembled WGS sequence"/>
</dbReference>
<sequence>MNTPNGKLPSSGLLTPKRFSTLTPTRASIQARSSLPLFNSASYTTINSTPATPVGSNHGLKQPRFSPQNQRNVNSYDDDSSVPPSPISSAVNTNVITSIRICPTRDVSNSIWTFGALPSDPLYRSFIRNKSQNSSVREFVYNNVFDMYTSNFEVYQKSVYGLVQNVYMGYNGIVFAYGMTGTGKTYSMQGQPGADGMIPLAVRDLFELVERNSSSDTFQIHVSYLEIYNERIRDLITNSSEEPRIRENANGEVTVTPVERVLVTTPEEVNSLIEQCVVNRKTAETDFNKHSSRSHAILQIFLTRNITKEGKTVCSNLSLVDLAGSERASSDMERRKEGAYINKSLLTLGTVISRLSATSASGLSSSNNSHIPFRDSKLTRLLQRSLSGNALISLLATISIEPQHALETTNTLKFALRTQNIPLDVKRSEGNSDVQTELSALHIQLKKKEAENEYLTSVIAQLSSDLEQRDSYIAMLETERSQGAAINRVRMRMEELLSDRDLEIADLKAELQDKDRIIHALRFAQKQREIAEYNNSQLSLRHPSLESYDPYDENDDDQLIEIKEDGV</sequence>
<feature type="region of interest" description="Disordered" evidence="5">
    <location>
        <begin position="49"/>
        <end position="84"/>
    </location>
</feature>
<keyword evidence="4" id="KW-0547">Nucleotide-binding</keyword>
<dbReference type="PRINTS" id="PR00380">
    <property type="entry name" value="KINESINHEAVY"/>
</dbReference>
<dbReference type="InterPro" id="IPR027417">
    <property type="entry name" value="P-loop_NTPase"/>
</dbReference>
<dbReference type="GO" id="GO:0008574">
    <property type="term" value="F:plus-end-directed microtubule motor activity"/>
    <property type="evidence" value="ECO:0007669"/>
    <property type="project" value="EnsemblFungi"/>
</dbReference>
<gene>
    <name evidence="8" type="primary">tea2</name>
    <name evidence="7" type="ORF">SJAG_00851</name>
</gene>
<evidence type="ECO:0000313" key="8">
    <source>
        <dbReference type="JaponicusDB" id="SJAG_00851"/>
    </source>
</evidence>
<organism evidence="7 9">
    <name type="scientific">Schizosaccharomyces japonicus (strain yFS275 / FY16936)</name>
    <name type="common">Fission yeast</name>
    <dbReference type="NCBI Taxonomy" id="402676"/>
    <lineage>
        <taxon>Eukaryota</taxon>
        <taxon>Fungi</taxon>
        <taxon>Dikarya</taxon>
        <taxon>Ascomycota</taxon>
        <taxon>Taphrinomycotina</taxon>
        <taxon>Schizosaccharomycetes</taxon>
        <taxon>Schizosaccharomycetales</taxon>
        <taxon>Schizosaccharomycetaceae</taxon>
        <taxon>Schizosaccharomyces</taxon>
    </lineage>
</organism>
<dbReference type="EMBL" id="KE651166">
    <property type="protein sequence ID" value="EEB05826.1"/>
    <property type="molecule type" value="Genomic_DNA"/>
</dbReference>
<evidence type="ECO:0000259" key="6">
    <source>
        <dbReference type="PROSITE" id="PS50067"/>
    </source>
</evidence>
<dbReference type="GO" id="GO:0051285">
    <property type="term" value="C:cell cortex of cell tip"/>
    <property type="evidence" value="ECO:0007669"/>
    <property type="project" value="EnsemblFungi"/>
</dbReference>
<dbReference type="Pfam" id="PF00225">
    <property type="entry name" value="Kinesin"/>
    <property type="match status" value="1"/>
</dbReference>
<dbReference type="JaponicusDB" id="SJAG_00851">
    <property type="gene designation" value="tea2"/>
</dbReference>
<dbReference type="OrthoDB" id="3176171at2759"/>
<dbReference type="PROSITE" id="PS50067">
    <property type="entry name" value="KINESIN_MOTOR_2"/>
    <property type="match status" value="1"/>
</dbReference>
<protein>
    <submittedName>
        <fullName evidence="7">Kinesin-like protein Tea2</fullName>
    </submittedName>
</protein>
<keyword evidence="2" id="KW-0175">Coiled coil</keyword>
<dbReference type="OMA" id="DTFQIRI"/>
<dbReference type="GO" id="GO:0008017">
    <property type="term" value="F:microtubule binding"/>
    <property type="evidence" value="ECO:0007669"/>
    <property type="project" value="EnsemblFungi"/>
</dbReference>
<proteinExistence type="inferred from homology"/>
<dbReference type="AlphaFoldDB" id="B6JWS5"/>
<dbReference type="RefSeq" id="XP_002172119.1">
    <property type="nucleotide sequence ID" value="XM_002172083.1"/>
</dbReference>
<evidence type="ECO:0000256" key="3">
    <source>
        <dbReference type="ARBA" id="ARBA00023175"/>
    </source>
</evidence>
<dbReference type="GO" id="GO:1903754">
    <property type="term" value="C:cortical microtubule plus-end"/>
    <property type="evidence" value="ECO:0007669"/>
    <property type="project" value="EnsemblFungi"/>
</dbReference>
<dbReference type="InterPro" id="IPR001752">
    <property type="entry name" value="Kinesin_motor_dom"/>
</dbReference>
<dbReference type="InterPro" id="IPR036961">
    <property type="entry name" value="Kinesin_motor_dom_sf"/>
</dbReference>
<keyword evidence="1" id="KW-0493">Microtubule</keyword>